<dbReference type="Gene3D" id="3.40.50.2000">
    <property type="entry name" value="Glycogen Phosphorylase B"/>
    <property type="match status" value="2"/>
</dbReference>
<evidence type="ECO:0000313" key="1">
    <source>
        <dbReference type="EMBL" id="SJZ74236.1"/>
    </source>
</evidence>
<dbReference type="GO" id="GO:0016740">
    <property type="term" value="F:transferase activity"/>
    <property type="evidence" value="ECO:0007669"/>
    <property type="project" value="UniProtKB-KW"/>
</dbReference>
<keyword evidence="1" id="KW-0808">Transferase</keyword>
<organism evidence="1 2">
    <name type="scientific">Sediminibacterium ginsengisoli</name>
    <dbReference type="NCBI Taxonomy" id="413434"/>
    <lineage>
        <taxon>Bacteria</taxon>
        <taxon>Pseudomonadati</taxon>
        <taxon>Bacteroidota</taxon>
        <taxon>Chitinophagia</taxon>
        <taxon>Chitinophagales</taxon>
        <taxon>Chitinophagaceae</taxon>
        <taxon>Sediminibacterium</taxon>
    </lineage>
</organism>
<dbReference type="OrthoDB" id="1050723at2"/>
<dbReference type="SUPFAM" id="SSF53756">
    <property type="entry name" value="UDP-Glycosyltransferase/glycogen phosphorylase"/>
    <property type="match status" value="1"/>
</dbReference>
<keyword evidence="2" id="KW-1185">Reference proteome</keyword>
<reference evidence="1 2" key="1">
    <citation type="submission" date="2017-02" db="EMBL/GenBank/DDBJ databases">
        <authorList>
            <person name="Peterson S.W."/>
        </authorList>
    </citation>
    <scope>NUCLEOTIDE SEQUENCE [LARGE SCALE GENOMIC DNA]</scope>
    <source>
        <strain evidence="1 2">DSM 22335</strain>
    </source>
</reference>
<sequence length="376" mass="43052">MMKVFQEQNDIIFLISGRPLPAMLDMAFYSTNHNKKVLVILLERGEDDLRIDKSIINFELITITVPYKTVDLKRIISIPAIYKKIKHIIQSTLKPGGIIFTASYDLLLFAYFIAGTKRYKIRHQVRDLHALQLSDSAKARFFIALEKSLLKRVEKLVVSSPEFGDKYYKKIFSREIVLLENLPAKNVWDNFKKEKSSFFSIGFIGILRYKPSLYQLVDAVEELNGKGIEMKVLFAGGGNSRDLKEKIKVENLFEIQGPYEYAKDIKDLYRALDLIYAVYDNKDRNCQLAMPNKFYESIITGIPILVASGTFIGKMVEQLGIGATVSTGDKDALITLLSNTEQPGSWYQRALKNLTEIDITPYYEAYEKAMKRSVLF</sequence>
<dbReference type="Pfam" id="PF13692">
    <property type="entry name" value="Glyco_trans_1_4"/>
    <property type="match status" value="1"/>
</dbReference>
<gene>
    <name evidence="1" type="ORF">SAMN04488132_10492</name>
</gene>
<dbReference type="Proteomes" id="UP000190888">
    <property type="component" value="Unassembled WGS sequence"/>
</dbReference>
<dbReference type="EMBL" id="FUWH01000004">
    <property type="protein sequence ID" value="SJZ74236.1"/>
    <property type="molecule type" value="Genomic_DNA"/>
</dbReference>
<evidence type="ECO:0000313" key="2">
    <source>
        <dbReference type="Proteomes" id="UP000190888"/>
    </source>
</evidence>
<name>A0A1T4N546_9BACT</name>
<dbReference type="STRING" id="413434.SAMN04488132_10492"/>
<accession>A0A1T4N546</accession>
<proteinExistence type="predicted"/>
<dbReference type="RefSeq" id="WP_078831077.1">
    <property type="nucleotide sequence ID" value="NZ_FUWH01000004.1"/>
</dbReference>
<protein>
    <submittedName>
        <fullName evidence="1">Glycosyltransferase involved in cell wall bisynthesis</fullName>
    </submittedName>
</protein>
<dbReference type="AlphaFoldDB" id="A0A1T4N546"/>